<protein>
    <submittedName>
        <fullName evidence="1">Uncharacterized protein</fullName>
    </submittedName>
</protein>
<dbReference type="RefSeq" id="WP_141749379.1">
    <property type="nucleotide sequence ID" value="NZ_LROM01000024.1"/>
</dbReference>
<keyword evidence="2" id="KW-1185">Reference proteome</keyword>
<accession>A0A1E7X7R5</accession>
<dbReference type="EMBL" id="LROM01000024">
    <property type="protein sequence ID" value="OFA09051.1"/>
    <property type="molecule type" value="Genomic_DNA"/>
</dbReference>
<name>A0A1E7X7R5_9BURK</name>
<reference evidence="2" key="1">
    <citation type="journal article" date="2016" name="Front. Microbiol.">
        <title>Molecular Keys to the Janthinobacterium and Duganella spp. Interaction with the Plant Pathogen Fusarium graminearum.</title>
        <authorList>
            <person name="Haack F.S."/>
            <person name="Poehlein A."/>
            <person name="Kroger C."/>
            <person name="Voigt C.A."/>
            <person name="Piepenbring M."/>
            <person name="Bode H.B."/>
            <person name="Daniel R."/>
            <person name="Schafer W."/>
            <person name="Streit W.R."/>
        </authorList>
    </citation>
    <scope>NUCLEOTIDE SEQUENCE [LARGE SCALE GENOMIC DNA]</scope>
    <source>
        <strain evidence="2">T54</strain>
    </source>
</reference>
<dbReference type="Proteomes" id="UP000175989">
    <property type="component" value="Unassembled WGS sequence"/>
</dbReference>
<evidence type="ECO:0000313" key="1">
    <source>
        <dbReference type="EMBL" id="OFA09051.1"/>
    </source>
</evidence>
<sequence>MAFTMGITYSTIEIVDCLVSGIGLQTGRTLYERLLDVTPSGVPRIRRHCVRSEAEFWLCLGNIESECESGWKALVHIEAHADKRGLEVPNPGSSAGSIVPWNSLVDHLRAINVASDFNLGVFIAACEGIEALRPMTIKKPAPYMFLVAPTAPIPAGELETAERNFYDQILSGTDLNTAFARLPGTFKSFLAERFFAIVYARVLKKQSFGRRRIERVNSLVKMVLPDDAAPEKLHNVRGMAKHFSRPDRERFEAAQRAYLPGGVSYDFDELVEVARTGKID</sequence>
<comment type="caution">
    <text evidence="1">The sequence shown here is derived from an EMBL/GenBank/DDBJ whole genome shotgun (WGS) entry which is preliminary data.</text>
</comment>
<proteinExistence type="predicted"/>
<dbReference type="OrthoDB" id="1064164at2"/>
<gene>
    <name evidence="1" type="ORF">DUPY_02930</name>
</gene>
<organism evidence="1 2">
    <name type="scientific">Duganella phyllosphaerae</name>
    <dbReference type="NCBI Taxonomy" id="762836"/>
    <lineage>
        <taxon>Bacteria</taxon>
        <taxon>Pseudomonadati</taxon>
        <taxon>Pseudomonadota</taxon>
        <taxon>Betaproteobacteria</taxon>
        <taxon>Burkholderiales</taxon>
        <taxon>Oxalobacteraceae</taxon>
        <taxon>Telluria group</taxon>
        <taxon>Duganella</taxon>
    </lineage>
</organism>
<dbReference type="AlphaFoldDB" id="A0A1E7X7R5"/>
<evidence type="ECO:0000313" key="2">
    <source>
        <dbReference type="Proteomes" id="UP000175989"/>
    </source>
</evidence>